<name>A0A9X5E7S6_9CYAN</name>
<evidence type="ECO:0000313" key="2">
    <source>
        <dbReference type="EMBL" id="NHC36895.1"/>
    </source>
</evidence>
<dbReference type="InterPro" id="IPR019648">
    <property type="entry name" value="YebY"/>
</dbReference>
<reference evidence="2 3" key="1">
    <citation type="journal article" date="2015" name="Genome Announc.">
        <title>Draft Genome Sequence of the Terrestrial Cyanobacterium Scytonema millei VB511283, Isolated from Eastern India.</title>
        <authorList>
            <person name="Sen D."/>
            <person name="Chandrababunaidu M.M."/>
            <person name="Singh D."/>
            <person name="Sanghi N."/>
            <person name="Ghorai A."/>
            <person name="Mishra G.P."/>
            <person name="Madduluri M."/>
            <person name="Adhikary S.P."/>
            <person name="Tripathy S."/>
        </authorList>
    </citation>
    <scope>NUCLEOTIDE SEQUENCE [LARGE SCALE GENOMIC DNA]</scope>
    <source>
        <strain evidence="2 3">VB511283</strain>
    </source>
</reference>
<feature type="region of interest" description="Disordered" evidence="1">
    <location>
        <begin position="94"/>
        <end position="124"/>
    </location>
</feature>
<organism evidence="2 3">
    <name type="scientific">Scytonema millei VB511283</name>
    <dbReference type="NCBI Taxonomy" id="1245923"/>
    <lineage>
        <taxon>Bacteria</taxon>
        <taxon>Bacillati</taxon>
        <taxon>Cyanobacteriota</taxon>
        <taxon>Cyanophyceae</taxon>
        <taxon>Nostocales</taxon>
        <taxon>Scytonemataceae</taxon>
        <taxon>Scytonema</taxon>
    </lineage>
</organism>
<sequence>MSTILLALVAGCTSFNRPSDVAFKFPQASCGDREAGAEGSEVAVFIDYGDLAVLRRYYCADAFSTTRTETGKYTVQLASFSERQKALEFAKAVGGEIGRPRSPGDTLTSPPPTQPSAIATASEVPATSRAISEAELGEKYPFTVPEGTVRCATEYGAAVVFVTPDGTEYGVNGTADASKQFKDIHPIWKDDPRPGYAKVSLGSVIHMGLDLCKNAREQQ</sequence>
<evidence type="ECO:0000256" key="1">
    <source>
        <dbReference type="SAM" id="MobiDB-lite"/>
    </source>
</evidence>
<dbReference type="Pfam" id="PF10709">
    <property type="entry name" value="DUF2511"/>
    <property type="match status" value="1"/>
</dbReference>
<evidence type="ECO:0000313" key="3">
    <source>
        <dbReference type="Proteomes" id="UP000031532"/>
    </source>
</evidence>
<dbReference type="RefSeq" id="WP_165587746.1">
    <property type="nucleotide sequence ID" value="NZ_JTJC03000006.1"/>
</dbReference>
<accession>A0A9X5E7S6</accession>
<keyword evidence="3" id="KW-1185">Reference proteome</keyword>
<dbReference type="AlphaFoldDB" id="A0A9X5E7S6"/>
<dbReference type="EMBL" id="JTJC03000006">
    <property type="protein sequence ID" value="NHC36895.1"/>
    <property type="molecule type" value="Genomic_DNA"/>
</dbReference>
<protein>
    <submittedName>
        <fullName evidence="2">DUF2511 domain-containing protein</fullName>
    </submittedName>
</protein>
<proteinExistence type="predicted"/>
<gene>
    <name evidence="2" type="ORF">QH73_0020030</name>
</gene>
<comment type="caution">
    <text evidence="2">The sequence shown here is derived from an EMBL/GenBank/DDBJ whole genome shotgun (WGS) entry which is preliminary data.</text>
</comment>
<dbReference type="Proteomes" id="UP000031532">
    <property type="component" value="Unassembled WGS sequence"/>
</dbReference>